<sequence length="258" mass="27979">MKKRLFFLLCFATMLVTTAQLNGCSDDDDVTPEEEVPEVVEIPDAALATQIRLQLGLEADADITVEDMLELEELNLDAETDVTGELSEIADLTGLEYATNLTYLHFGYTAVTDLTPIKDLENITYLRMNNTEVADLSPIADYTSLTYFNANTVTTITDISPLAGNTGMKEIILRDVPFGNEGMATIRAFTGLYRINMRGTGVTDISVLAELMAEGALLDSTPGAEEAGGADLDLRGLEGINCSLIEPYKDQISNIEGC</sequence>
<dbReference type="Proteomes" id="UP000198916">
    <property type="component" value="Unassembled WGS sequence"/>
</dbReference>
<proteinExistence type="predicted"/>
<keyword evidence="1" id="KW-0732">Signal</keyword>
<dbReference type="EMBL" id="FNZR01000001">
    <property type="protein sequence ID" value="SEK22685.1"/>
    <property type="molecule type" value="Genomic_DNA"/>
</dbReference>
<reference evidence="3" key="1">
    <citation type="submission" date="2016-10" db="EMBL/GenBank/DDBJ databases">
        <authorList>
            <person name="Varghese N."/>
            <person name="Submissions S."/>
        </authorList>
    </citation>
    <scope>NUCLEOTIDE SEQUENCE [LARGE SCALE GENOMIC DNA]</scope>
    <source>
        <strain evidence="3">Jip14</strain>
    </source>
</reference>
<dbReference type="AlphaFoldDB" id="A0A1H7FHB8"/>
<accession>A0A1H7FHB8</accession>
<organism evidence="2 3">
    <name type="scientific">Parapedobacter koreensis</name>
    <dbReference type="NCBI Taxonomy" id="332977"/>
    <lineage>
        <taxon>Bacteria</taxon>
        <taxon>Pseudomonadati</taxon>
        <taxon>Bacteroidota</taxon>
        <taxon>Sphingobacteriia</taxon>
        <taxon>Sphingobacteriales</taxon>
        <taxon>Sphingobacteriaceae</taxon>
        <taxon>Parapedobacter</taxon>
    </lineage>
</organism>
<dbReference type="Gene3D" id="3.80.10.10">
    <property type="entry name" value="Ribonuclease Inhibitor"/>
    <property type="match status" value="1"/>
</dbReference>
<protein>
    <recommendedName>
        <fullName evidence="4">Receptor L domain-containing protein</fullName>
    </recommendedName>
</protein>
<dbReference type="OrthoDB" id="838089at2"/>
<evidence type="ECO:0000313" key="3">
    <source>
        <dbReference type="Proteomes" id="UP000198916"/>
    </source>
</evidence>
<feature type="chain" id="PRO_5011720319" description="Receptor L domain-containing protein" evidence="1">
    <location>
        <begin position="20"/>
        <end position="258"/>
    </location>
</feature>
<dbReference type="SUPFAM" id="SSF52058">
    <property type="entry name" value="L domain-like"/>
    <property type="match status" value="1"/>
</dbReference>
<dbReference type="InterPro" id="IPR032675">
    <property type="entry name" value="LRR_dom_sf"/>
</dbReference>
<keyword evidence="3" id="KW-1185">Reference proteome</keyword>
<dbReference type="RefSeq" id="WP_143053761.1">
    <property type="nucleotide sequence ID" value="NZ_FNZR01000001.1"/>
</dbReference>
<feature type="signal peptide" evidence="1">
    <location>
        <begin position="1"/>
        <end position="19"/>
    </location>
</feature>
<evidence type="ECO:0008006" key="4">
    <source>
        <dbReference type="Google" id="ProtNLM"/>
    </source>
</evidence>
<dbReference type="STRING" id="332977.SAMN05421740_101275"/>
<evidence type="ECO:0000313" key="2">
    <source>
        <dbReference type="EMBL" id="SEK22685.1"/>
    </source>
</evidence>
<gene>
    <name evidence="2" type="ORF">SAMN05421740_101275</name>
</gene>
<evidence type="ECO:0000256" key="1">
    <source>
        <dbReference type="SAM" id="SignalP"/>
    </source>
</evidence>
<name>A0A1H7FHB8_9SPHI</name>